<comment type="caution">
    <text evidence="1">The sequence shown here is derived from an EMBL/GenBank/DDBJ whole genome shotgun (WGS) entry which is preliminary data.</text>
</comment>
<dbReference type="AlphaFoldDB" id="A0ABC8T4F7"/>
<evidence type="ECO:0000313" key="1">
    <source>
        <dbReference type="EMBL" id="CAK9164065.1"/>
    </source>
</evidence>
<reference evidence="1 2" key="1">
    <citation type="submission" date="2024-02" db="EMBL/GenBank/DDBJ databases">
        <authorList>
            <person name="Vignale AGUSTIN F."/>
            <person name="Sosa J E."/>
            <person name="Modenutti C."/>
        </authorList>
    </citation>
    <scope>NUCLEOTIDE SEQUENCE [LARGE SCALE GENOMIC DNA]</scope>
</reference>
<name>A0ABC8T4F7_9AQUA</name>
<feature type="non-terminal residue" evidence="1">
    <location>
        <position position="1"/>
    </location>
</feature>
<accession>A0ABC8T4F7</accession>
<protein>
    <submittedName>
        <fullName evidence="1">Uncharacterized protein</fullName>
    </submittedName>
</protein>
<organism evidence="1 2">
    <name type="scientific">Ilex paraguariensis</name>
    <name type="common">yerba mate</name>
    <dbReference type="NCBI Taxonomy" id="185542"/>
    <lineage>
        <taxon>Eukaryota</taxon>
        <taxon>Viridiplantae</taxon>
        <taxon>Streptophyta</taxon>
        <taxon>Embryophyta</taxon>
        <taxon>Tracheophyta</taxon>
        <taxon>Spermatophyta</taxon>
        <taxon>Magnoliopsida</taxon>
        <taxon>eudicotyledons</taxon>
        <taxon>Gunneridae</taxon>
        <taxon>Pentapetalae</taxon>
        <taxon>asterids</taxon>
        <taxon>campanulids</taxon>
        <taxon>Aquifoliales</taxon>
        <taxon>Aquifoliaceae</taxon>
        <taxon>Ilex</taxon>
    </lineage>
</organism>
<dbReference type="Proteomes" id="UP001642360">
    <property type="component" value="Unassembled WGS sequence"/>
</dbReference>
<proteinExistence type="predicted"/>
<gene>
    <name evidence="1" type="ORF">ILEXP_LOCUS33148</name>
</gene>
<keyword evidence="2" id="KW-1185">Reference proteome</keyword>
<evidence type="ECO:0000313" key="2">
    <source>
        <dbReference type="Proteomes" id="UP001642360"/>
    </source>
</evidence>
<dbReference type="EMBL" id="CAUOFW020004158">
    <property type="protein sequence ID" value="CAK9164065.1"/>
    <property type="molecule type" value="Genomic_DNA"/>
</dbReference>
<sequence>CRAAHGFLGYELTYKSFIAIPSSTSQQFLVLRATQSKEASIFVPKVLKRKGMGRDCVAKKFINFIVGFAFRVVSKCDTSVDVWSLMVLAKQTPSVEHPFLPPLNEGLTTTAYEQRVAFLYFKDDVDLTEDTTFCYRANEEII</sequence>